<evidence type="ECO:0000313" key="3">
    <source>
        <dbReference type="Proteomes" id="UP000093281"/>
    </source>
</evidence>
<dbReference type="RefSeq" id="WP_066185282.1">
    <property type="nucleotide sequence ID" value="NZ_LCUJ01000001.1"/>
</dbReference>
<evidence type="ECO:0000259" key="1">
    <source>
        <dbReference type="Pfam" id="PF05732"/>
    </source>
</evidence>
<organism evidence="2 3">
    <name type="scientific">Aliarcobacter thereius</name>
    <dbReference type="NCBI Taxonomy" id="544718"/>
    <lineage>
        <taxon>Bacteria</taxon>
        <taxon>Pseudomonadati</taxon>
        <taxon>Campylobacterota</taxon>
        <taxon>Epsilonproteobacteria</taxon>
        <taxon>Campylobacterales</taxon>
        <taxon>Arcobacteraceae</taxon>
        <taxon>Aliarcobacter</taxon>
    </lineage>
</organism>
<sequence>MSINKIIGKESLIRVDTGEVVEMDIVLQKQSDTLNKRGWRRTNIKELMEILALVGNRKIQVLNLLIQKMNGANKVEITQREVAKILNIDLSTVSAAFTELSGQDIIKKIKNNYIINTTIISCFGDVKNNGILTKEYGFEYKNKEKDKIKSEQIRVIQISKKLKEIEKLKADIEQLNNKNFVCNKIANTKNIEEIEI</sequence>
<protein>
    <submittedName>
        <fullName evidence="2">Firmicute plasmid replication protein (RepL)</fullName>
    </submittedName>
</protein>
<dbReference type="InterPro" id="IPR008813">
    <property type="entry name" value="Plasmid_replication_RepL"/>
</dbReference>
<dbReference type="EMBL" id="LCUJ01000001">
    <property type="protein sequence ID" value="OCM00294.1"/>
    <property type="molecule type" value="Genomic_DNA"/>
</dbReference>
<dbReference type="GO" id="GO:0006276">
    <property type="term" value="P:plasmid maintenance"/>
    <property type="evidence" value="ECO:0007669"/>
    <property type="project" value="InterPro"/>
</dbReference>
<evidence type="ECO:0000313" key="2">
    <source>
        <dbReference type="EMBL" id="OCM00294.1"/>
    </source>
</evidence>
<dbReference type="Gene3D" id="1.10.10.10">
    <property type="entry name" value="Winged helix-like DNA-binding domain superfamily/Winged helix DNA-binding domain"/>
    <property type="match status" value="1"/>
</dbReference>
<gene>
    <name evidence="2" type="ORF">AAX29_00293</name>
</gene>
<accession>A0A1C0B9M6</accession>
<dbReference type="InterPro" id="IPR036388">
    <property type="entry name" value="WH-like_DNA-bd_sf"/>
</dbReference>
<dbReference type="GO" id="GO:0006260">
    <property type="term" value="P:DNA replication"/>
    <property type="evidence" value="ECO:0007669"/>
    <property type="project" value="InterPro"/>
</dbReference>
<reference evidence="3" key="1">
    <citation type="submission" date="2015-05" db="EMBL/GenBank/DDBJ databases">
        <authorList>
            <person name="Rovetto F."/>
            <person name="Cocolin L."/>
            <person name="Illeghems K."/>
            <person name="Van Nieuwerburgh F."/>
            <person name="Houf K."/>
        </authorList>
    </citation>
    <scope>NUCLEOTIDE SEQUENCE [LARGE SCALE GENOMIC DNA]</scope>
    <source>
        <strain evidence="3">DU22</strain>
    </source>
</reference>
<dbReference type="InterPro" id="IPR036390">
    <property type="entry name" value="WH_DNA-bd_sf"/>
</dbReference>
<dbReference type="AlphaFoldDB" id="A0A1C0B9M6"/>
<dbReference type="Pfam" id="PF05732">
    <property type="entry name" value="RepL"/>
    <property type="match status" value="1"/>
</dbReference>
<name>A0A1C0B9M6_9BACT</name>
<proteinExistence type="predicted"/>
<comment type="caution">
    <text evidence="2">The sequence shown here is derived from an EMBL/GenBank/DDBJ whole genome shotgun (WGS) entry which is preliminary data.</text>
</comment>
<dbReference type="Proteomes" id="UP000093281">
    <property type="component" value="Unassembled WGS sequence"/>
</dbReference>
<dbReference type="SUPFAM" id="SSF46785">
    <property type="entry name" value="Winged helix' DNA-binding domain"/>
    <property type="match status" value="1"/>
</dbReference>
<feature type="domain" description="Plasmid replication protein RepL" evidence="1">
    <location>
        <begin position="5"/>
        <end position="152"/>
    </location>
</feature>